<dbReference type="AlphaFoldDB" id="T1IZN0"/>
<dbReference type="PROSITE" id="PS50092">
    <property type="entry name" value="TSP1"/>
    <property type="match status" value="1"/>
</dbReference>
<evidence type="ECO:0000256" key="11">
    <source>
        <dbReference type="ARBA" id="ARBA00023157"/>
    </source>
</evidence>
<evidence type="ECO:0000256" key="16">
    <source>
        <dbReference type="PROSITE-ProRule" id="PRU00276"/>
    </source>
</evidence>
<dbReference type="InterPro" id="IPR041645">
    <property type="entry name" value="ADAMTS_CR_2"/>
</dbReference>
<feature type="disulfide bond" evidence="15">
    <location>
        <begin position="480"/>
        <end position="495"/>
    </location>
</feature>
<evidence type="ECO:0000256" key="15">
    <source>
        <dbReference type="PIRSR" id="PIRSR613273-3"/>
    </source>
</evidence>
<accession>T1IZN0</accession>
<dbReference type="InterPro" id="IPR013273">
    <property type="entry name" value="ADAMTS/ADAMTS-like"/>
</dbReference>
<dbReference type="GO" id="GO:0004222">
    <property type="term" value="F:metalloendopeptidase activity"/>
    <property type="evidence" value="ECO:0007669"/>
    <property type="project" value="InterPro"/>
</dbReference>
<dbReference type="SUPFAM" id="SSF82895">
    <property type="entry name" value="TSP-1 type 1 repeat"/>
    <property type="match status" value="1"/>
</dbReference>
<reference evidence="20" key="1">
    <citation type="submission" date="2011-05" db="EMBL/GenBank/DDBJ databases">
        <authorList>
            <person name="Richards S.R."/>
            <person name="Qu J."/>
            <person name="Jiang H."/>
            <person name="Jhangiani S.N."/>
            <person name="Agravi P."/>
            <person name="Goodspeed R."/>
            <person name="Gross S."/>
            <person name="Mandapat C."/>
            <person name="Jackson L."/>
            <person name="Mathew T."/>
            <person name="Pu L."/>
            <person name="Thornton R."/>
            <person name="Saada N."/>
            <person name="Wilczek-Boney K.B."/>
            <person name="Lee S."/>
            <person name="Kovar C."/>
            <person name="Wu Y."/>
            <person name="Scherer S.E."/>
            <person name="Worley K.C."/>
            <person name="Muzny D.M."/>
            <person name="Gibbs R."/>
        </authorList>
    </citation>
    <scope>NUCLEOTIDE SEQUENCE</scope>
    <source>
        <strain evidence="20">Brora</strain>
    </source>
</reference>
<dbReference type="InterPro" id="IPR050439">
    <property type="entry name" value="ADAMTS_ADAMTS-like"/>
</dbReference>
<evidence type="ECO:0000256" key="3">
    <source>
        <dbReference type="ARBA" id="ARBA00022530"/>
    </source>
</evidence>
<proteinExistence type="predicted"/>
<evidence type="ECO:0000256" key="4">
    <source>
        <dbReference type="ARBA" id="ARBA00022670"/>
    </source>
</evidence>
<comment type="caution">
    <text evidence="16">Lacks conserved residue(s) required for the propagation of feature annotation.</text>
</comment>
<dbReference type="InterPro" id="IPR010909">
    <property type="entry name" value="PLAC"/>
</dbReference>
<keyword evidence="11 15" id="KW-1015">Disulfide bond</keyword>
<feature type="disulfide bond" evidence="15">
    <location>
        <begin position="518"/>
        <end position="555"/>
    </location>
</feature>
<dbReference type="SMART" id="SM00209">
    <property type="entry name" value="TSP1"/>
    <property type="match status" value="1"/>
</dbReference>
<dbReference type="PANTHER" id="PTHR13723">
    <property type="entry name" value="ADAMTS A DISINTEGRIN AND METALLOPROTEASE WITH THROMBOSPONDIN MOTIFS PROTEASE"/>
    <property type="match status" value="1"/>
</dbReference>
<feature type="disulfide bond" evidence="15">
    <location>
        <begin position="455"/>
        <end position="490"/>
    </location>
</feature>
<sequence length="828" mass="93758">MGISTRDQLETETTLGVSYCAAVRCSPPIATGWRLMTSLVSLHDLINTRSLAFPWRLIFISQYYQNLILWITFLSYCLANQQKTDAILSTASSHHFITPELTDEDGNFLSYDISSTSLGNEVYVLHLISNLHTFTKNYSLEIWNRFAIVEQRNFTSECHYIGTVSGGKNETFSQIILSNCFGLHGVLSIGNAEYIIEPMWNQTGDISKGHTHIIYKRSPIQLSSSHCETLNFTKESNHYKNSPIKDFLLNNYNSKPTRSKRSISFEGYLETLVVADKTMVNQLYREASVGHSIHIIVTRIILLLEDQPDLQISQHASHTLQSFCRWQKNINPISSNTNEQQTEIAHHDNAILITRHDICYNKDEPCDTLGLAHIAGICQPDRSCSINEDIGLVSGYTIAHELGHNSGLAECMKNVPSLHYFSALPVIGENLEVNQQCKSQFGTYSAPCWNKINICQKLWCKNRNGKCVTANIPVLNGTPCSSNKITKGWCFNGHCIAFGSKPIKIDGQWSKWSEWNQCSRSCGGGITTRERFCSNPEPENGGKYCYGERKQYKSCNISRCKINSTDFRALQCSSYDHQQFRGHFYKWIPYYEAAKVVDGTKCFSFSNDVCVNGKCQHVGCDNKLYSKATEDNCGVCNGNGSTCVTLNDSFHDVLHIPKNSMHILIKESQSSKNILAMKSLDGTLWMFALKPTYEIAGTIFNNESKSFHALGPTKEHIILTILIKEVDKNNQSKKGKTHINEDCQDINKLNYCQMALKLKFCTRAYFRKLCCKTCSKHITHLDWNSMQINCTTRREKARSEYIAAALWDVTDRDIDRFSETPSNSTFNN</sequence>
<feature type="domain" description="Peptidase M12B" evidence="17">
    <location>
        <begin position="279"/>
        <end position="408"/>
    </location>
</feature>
<evidence type="ECO:0000313" key="19">
    <source>
        <dbReference type="EnsemblMetazoa" id="SMAR006709-PA"/>
    </source>
</evidence>
<dbReference type="InterPro" id="IPR000884">
    <property type="entry name" value="TSP1_rpt"/>
</dbReference>
<name>T1IZN0_STRMM</name>
<keyword evidence="20" id="KW-1185">Reference proteome</keyword>
<dbReference type="SUPFAM" id="SSF55486">
    <property type="entry name" value="Metalloproteases ('zincins'), catalytic domain"/>
    <property type="match status" value="1"/>
</dbReference>
<dbReference type="Proteomes" id="UP000014500">
    <property type="component" value="Unassembled WGS sequence"/>
</dbReference>
<keyword evidence="8" id="KW-0378">Hydrolase</keyword>
<dbReference type="OMA" id="THINEDC"/>
<feature type="binding site" evidence="14">
    <location>
        <position position="404"/>
    </location>
    <ligand>
        <name>Zn(2+)</name>
        <dbReference type="ChEBI" id="CHEBI:29105"/>
        <note>catalytic</note>
    </ligand>
</feature>
<dbReference type="Gene3D" id="3.40.1620.60">
    <property type="match status" value="1"/>
</dbReference>
<dbReference type="FunFam" id="2.20.100.10:FF:000006">
    <property type="entry name" value="A disintegrin and metalloproteinase with thrombospondin motifs 1"/>
    <property type="match status" value="1"/>
</dbReference>
<dbReference type="Pfam" id="PF05986">
    <property type="entry name" value="ADAMTS_spacer1"/>
    <property type="match status" value="1"/>
</dbReference>
<dbReference type="GO" id="GO:0006508">
    <property type="term" value="P:proteolysis"/>
    <property type="evidence" value="ECO:0007669"/>
    <property type="project" value="UniProtKB-KW"/>
</dbReference>
<comment type="subcellular location">
    <subcellularLocation>
        <location evidence="1">Secreted</location>
        <location evidence="1">Extracellular space</location>
        <location evidence="1">Extracellular matrix</location>
    </subcellularLocation>
</comment>
<dbReference type="HOGENOM" id="CLU_342351_0_0_1"/>
<feature type="disulfide bond" evidence="15">
    <location>
        <begin position="533"/>
        <end position="545"/>
    </location>
</feature>
<dbReference type="InterPro" id="IPR024079">
    <property type="entry name" value="MetalloPept_cat_dom_sf"/>
</dbReference>
<feature type="active site" evidence="13 16">
    <location>
        <position position="401"/>
    </location>
</feature>
<feature type="disulfide bond" evidence="15">
    <location>
        <begin position="324"/>
        <end position="384"/>
    </location>
</feature>
<keyword evidence="6" id="KW-0732">Signal</keyword>
<dbReference type="InterPro" id="IPR036383">
    <property type="entry name" value="TSP1_rpt_sf"/>
</dbReference>
<keyword evidence="10" id="KW-0482">Metalloprotease</keyword>
<evidence type="ECO:0000259" key="17">
    <source>
        <dbReference type="PROSITE" id="PS50215"/>
    </source>
</evidence>
<dbReference type="InterPro" id="IPR001590">
    <property type="entry name" value="Peptidase_M12B"/>
</dbReference>
<dbReference type="GO" id="GO:0031012">
    <property type="term" value="C:extracellular matrix"/>
    <property type="evidence" value="ECO:0007669"/>
    <property type="project" value="TreeGrafter"/>
</dbReference>
<feature type="disulfide bond" evidence="15">
    <location>
        <begin position="448"/>
        <end position="467"/>
    </location>
</feature>
<keyword evidence="3" id="KW-0272">Extracellular matrix</keyword>
<evidence type="ECO:0000256" key="13">
    <source>
        <dbReference type="PIRSR" id="PIRSR613273-1"/>
    </source>
</evidence>
<feature type="binding site" evidence="14">
    <location>
        <position position="270"/>
    </location>
    <ligand>
        <name>Ca(2+)</name>
        <dbReference type="ChEBI" id="CHEBI:29108"/>
        <label>2</label>
    </ligand>
</feature>
<keyword evidence="5 14" id="KW-0479">Metal-binding</keyword>
<dbReference type="Pfam" id="PF00090">
    <property type="entry name" value="TSP_1"/>
    <property type="match status" value="1"/>
</dbReference>
<dbReference type="EnsemblMetazoa" id="SMAR006709-RA">
    <property type="protein sequence ID" value="SMAR006709-PA"/>
    <property type="gene ID" value="SMAR006709"/>
</dbReference>
<dbReference type="Pfam" id="PF08686">
    <property type="entry name" value="PLAC"/>
    <property type="match status" value="1"/>
</dbReference>
<comment type="cofactor">
    <cofactor evidence="14">
        <name>Zn(2+)</name>
        <dbReference type="ChEBI" id="CHEBI:29105"/>
    </cofactor>
    <text evidence="14">Binds 1 zinc ion per subunit.</text>
</comment>
<dbReference type="InterPro" id="IPR045371">
    <property type="entry name" value="ADAMTS_CR_3"/>
</dbReference>
<evidence type="ECO:0000313" key="20">
    <source>
        <dbReference type="Proteomes" id="UP000014500"/>
    </source>
</evidence>
<dbReference type="GO" id="GO:0030198">
    <property type="term" value="P:extracellular matrix organization"/>
    <property type="evidence" value="ECO:0007669"/>
    <property type="project" value="InterPro"/>
</dbReference>
<feature type="disulfide bond" evidence="15">
    <location>
        <begin position="522"/>
        <end position="560"/>
    </location>
</feature>
<keyword evidence="9 14" id="KW-0862">Zinc</keyword>
<keyword evidence="4" id="KW-0645">Protease</keyword>
<protein>
    <recommendedName>
        <fullName evidence="21">Peptidase M12B domain-containing protein</fullName>
    </recommendedName>
</protein>
<dbReference type="GO" id="GO:0046872">
    <property type="term" value="F:metal ion binding"/>
    <property type="evidence" value="ECO:0007669"/>
    <property type="project" value="UniProtKB-KW"/>
</dbReference>
<evidence type="ECO:0008006" key="21">
    <source>
        <dbReference type="Google" id="ProtNLM"/>
    </source>
</evidence>
<feature type="binding site" evidence="14">
    <location>
        <position position="348"/>
    </location>
    <ligand>
        <name>Ca(2+)</name>
        <dbReference type="ChEBI" id="CHEBI:29108"/>
        <label>1</label>
    </ligand>
</feature>
<dbReference type="InterPro" id="IPR010294">
    <property type="entry name" value="ADAMTS_spacer1"/>
</dbReference>
<feature type="binding site" evidence="14">
    <location>
        <position position="400"/>
    </location>
    <ligand>
        <name>Zn(2+)</name>
        <dbReference type="ChEBI" id="CHEBI:29105"/>
        <note>catalytic</note>
    </ligand>
</feature>
<dbReference type="Gene3D" id="3.40.390.10">
    <property type="entry name" value="Collagenase (Catalytic Domain)"/>
    <property type="match status" value="1"/>
</dbReference>
<evidence type="ECO:0000256" key="1">
    <source>
        <dbReference type="ARBA" id="ARBA00004498"/>
    </source>
</evidence>
<keyword evidence="7" id="KW-0677">Repeat</keyword>
<evidence type="ECO:0000256" key="14">
    <source>
        <dbReference type="PIRSR" id="PIRSR613273-2"/>
    </source>
</evidence>
<dbReference type="eggNOG" id="KOG3538">
    <property type="taxonomic scope" value="Eukaryota"/>
</dbReference>
<evidence type="ECO:0000259" key="18">
    <source>
        <dbReference type="PROSITE" id="PS50900"/>
    </source>
</evidence>
<dbReference type="PhylomeDB" id="T1IZN0"/>
<dbReference type="PRINTS" id="PR01857">
    <property type="entry name" value="ADAMTSFAMILY"/>
</dbReference>
<feature type="disulfide bond" evidence="15">
    <location>
        <begin position="437"/>
        <end position="460"/>
    </location>
</feature>
<evidence type="ECO:0000256" key="12">
    <source>
        <dbReference type="ARBA" id="ARBA00023180"/>
    </source>
</evidence>
<dbReference type="PROSITE" id="PS50900">
    <property type="entry name" value="PLAC"/>
    <property type="match status" value="1"/>
</dbReference>
<dbReference type="PRINTS" id="PR01705">
    <property type="entry name" value="TSP1REPEAT"/>
</dbReference>
<dbReference type="STRING" id="126957.T1IZN0"/>
<feature type="domain" description="PLAC" evidence="18">
    <location>
        <begin position="739"/>
        <end position="778"/>
    </location>
</feature>
<keyword evidence="2" id="KW-0964">Secreted</keyword>
<reference evidence="19" key="2">
    <citation type="submission" date="2015-02" db="UniProtKB">
        <authorList>
            <consortium name="EnsemblMetazoa"/>
        </authorList>
    </citation>
    <scope>IDENTIFICATION</scope>
</reference>
<dbReference type="PROSITE" id="PS50215">
    <property type="entry name" value="ADAM_MEPRO"/>
    <property type="match status" value="1"/>
</dbReference>
<dbReference type="Gene3D" id="2.60.120.830">
    <property type="match status" value="1"/>
</dbReference>
<dbReference type="Gene3D" id="2.20.100.10">
    <property type="entry name" value="Thrombospondin type-1 (TSP1) repeat"/>
    <property type="match status" value="1"/>
</dbReference>
<dbReference type="PANTHER" id="PTHR13723:SF311">
    <property type="entry name" value="ADAM CYSTEINE-RICH DOMAIN-CONTAINING PROTEIN"/>
    <property type="match status" value="1"/>
</dbReference>
<evidence type="ECO:0000256" key="9">
    <source>
        <dbReference type="ARBA" id="ARBA00022833"/>
    </source>
</evidence>
<feature type="binding site" evidence="14">
    <location>
        <position position="270"/>
    </location>
    <ligand>
        <name>Ca(2+)</name>
        <dbReference type="ChEBI" id="CHEBI:29108"/>
        <label>1</label>
    </ligand>
</feature>
<feature type="binding site" description="in inhibited form" evidence="14">
    <location>
        <position position="227"/>
    </location>
    <ligand>
        <name>Zn(2+)</name>
        <dbReference type="ChEBI" id="CHEBI:29105"/>
        <note>catalytic</note>
    </ligand>
</feature>
<dbReference type="Pfam" id="PF17771">
    <property type="entry name" value="ADAMTS_CR_2"/>
    <property type="match status" value="1"/>
</dbReference>
<evidence type="ECO:0000256" key="2">
    <source>
        <dbReference type="ARBA" id="ARBA00022525"/>
    </source>
</evidence>
<keyword evidence="12" id="KW-0325">Glycoprotein</keyword>
<feature type="disulfide bond" evidence="15">
    <location>
        <begin position="359"/>
        <end position="366"/>
    </location>
</feature>
<dbReference type="EMBL" id="JH431720">
    <property type="status" value="NOT_ANNOTATED_CDS"/>
    <property type="molecule type" value="Genomic_DNA"/>
</dbReference>
<evidence type="ECO:0000256" key="7">
    <source>
        <dbReference type="ARBA" id="ARBA00022737"/>
    </source>
</evidence>
<keyword evidence="14" id="KW-0106">Calcium</keyword>
<evidence type="ECO:0000256" key="6">
    <source>
        <dbReference type="ARBA" id="ARBA00022729"/>
    </source>
</evidence>
<evidence type="ECO:0000256" key="5">
    <source>
        <dbReference type="ARBA" id="ARBA00022723"/>
    </source>
</evidence>
<evidence type="ECO:0000256" key="10">
    <source>
        <dbReference type="ARBA" id="ARBA00023049"/>
    </source>
</evidence>
<dbReference type="Pfam" id="PF13582">
    <property type="entry name" value="Reprolysin_3"/>
    <property type="match status" value="1"/>
</dbReference>
<dbReference type="Pfam" id="PF19236">
    <property type="entry name" value="ADAMTS_CR_3"/>
    <property type="match status" value="1"/>
</dbReference>
<evidence type="ECO:0000256" key="8">
    <source>
        <dbReference type="ARBA" id="ARBA00022801"/>
    </source>
</evidence>
<organism evidence="19 20">
    <name type="scientific">Strigamia maritima</name>
    <name type="common">European centipede</name>
    <name type="synonym">Geophilus maritimus</name>
    <dbReference type="NCBI Taxonomy" id="126957"/>
    <lineage>
        <taxon>Eukaryota</taxon>
        <taxon>Metazoa</taxon>
        <taxon>Ecdysozoa</taxon>
        <taxon>Arthropoda</taxon>
        <taxon>Myriapoda</taxon>
        <taxon>Chilopoda</taxon>
        <taxon>Pleurostigmophora</taxon>
        <taxon>Geophilomorpha</taxon>
        <taxon>Linotaeniidae</taxon>
        <taxon>Strigamia</taxon>
    </lineage>
</organism>